<dbReference type="EMBL" id="GBXM01045513">
    <property type="protein sequence ID" value="JAH63064.1"/>
    <property type="molecule type" value="Transcribed_RNA"/>
</dbReference>
<sequence length="9" mass="1187">MAFSSRRWF</sequence>
<organism evidence="1">
    <name type="scientific">Anguilla anguilla</name>
    <name type="common">European freshwater eel</name>
    <name type="synonym">Muraena anguilla</name>
    <dbReference type="NCBI Taxonomy" id="7936"/>
    <lineage>
        <taxon>Eukaryota</taxon>
        <taxon>Metazoa</taxon>
        <taxon>Chordata</taxon>
        <taxon>Craniata</taxon>
        <taxon>Vertebrata</taxon>
        <taxon>Euteleostomi</taxon>
        <taxon>Actinopterygii</taxon>
        <taxon>Neopterygii</taxon>
        <taxon>Teleostei</taxon>
        <taxon>Anguilliformes</taxon>
        <taxon>Anguillidae</taxon>
        <taxon>Anguilla</taxon>
    </lineage>
</organism>
<reference evidence="1" key="1">
    <citation type="submission" date="2014-11" db="EMBL/GenBank/DDBJ databases">
        <authorList>
            <person name="Amaro Gonzalez C."/>
        </authorList>
    </citation>
    <scope>NUCLEOTIDE SEQUENCE</scope>
</reference>
<reference evidence="1" key="2">
    <citation type="journal article" date="2015" name="Fish Shellfish Immunol.">
        <title>Early steps in the European eel (Anguilla anguilla)-Vibrio vulnificus interaction in the gills: Role of the RtxA13 toxin.</title>
        <authorList>
            <person name="Callol A."/>
            <person name="Pajuelo D."/>
            <person name="Ebbesson L."/>
            <person name="Teles M."/>
            <person name="MacKenzie S."/>
            <person name="Amaro C."/>
        </authorList>
    </citation>
    <scope>NUCLEOTIDE SEQUENCE</scope>
</reference>
<evidence type="ECO:0000313" key="1">
    <source>
        <dbReference type="EMBL" id="JAH63064.1"/>
    </source>
</evidence>
<protein>
    <submittedName>
        <fullName evidence="1">Uncharacterized protein</fullName>
    </submittedName>
</protein>
<proteinExistence type="predicted"/>
<name>A0A0E9UB01_ANGAN</name>
<accession>A0A0E9UB01</accession>